<dbReference type="Proteomes" id="UP001055429">
    <property type="component" value="Chromosome"/>
</dbReference>
<keyword evidence="1" id="KW-0732">Signal</keyword>
<feature type="signal peptide" evidence="1">
    <location>
        <begin position="1"/>
        <end position="26"/>
    </location>
</feature>
<accession>A0ABY4SK14</accession>
<dbReference type="RefSeq" id="WP_250201551.1">
    <property type="nucleotide sequence ID" value="NZ_CP097649.1"/>
</dbReference>
<feature type="chain" id="PRO_5046368237" evidence="1">
    <location>
        <begin position="27"/>
        <end position="132"/>
    </location>
</feature>
<organism evidence="2 3">
    <name type="scientific">Brevundimonas albigilva</name>
    <dbReference type="NCBI Taxonomy" id="1312364"/>
    <lineage>
        <taxon>Bacteria</taxon>
        <taxon>Pseudomonadati</taxon>
        <taxon>Pseudomonadota</taxon>
        <taxon>Alphaproteobacteria</taxon>
        <taxon>Caulobacterales</taxon>
        <taxon>Caulobacteraceae</taxon>
        <taxon>Brevundimonas</taxon>
    </lineage>
</organism>
<gene>
    <name evidence="2" type="ORF">M8231_12240</name>
</gene>
<name>A0ABY4SK14_9CAUL</name>
<evidence type="ECO:0000313" key="3">
    <source>
        <dbReference type="Proteomes" id="UP001055429"/>
    </source>
</evidence>
<reference evidence="2" key="1">
    <citation type="submission" date="2022-05" db="EMBL/GenBank/DDBJ databases">
        <title>Brevundimonas albigilva TT17 genome sequence.</title>
        <authorList>
            <person name="Lee K."/>
            <person name="Son H."/>
        </authorList>
    </citation>
    <scope>NUCLEOTIDE SEQUENCE</scope>
    <source>
        <strain evidence="2">TT17</strain>
    </source>
</reference>
<proteinExistence type="predicted"/>
<keyword evidence="3" id="KW-1185">Reference proteome</keyword>
<protein>
    <submittedName>
        <fullName evidence="2">Uncharacterized protein</fullName>
    </submittedName>
</protein>
<evidence type="ECO:0000256" key="1">
    <source>
        <dbReference type="SAM" id="SignalP"/>
    </source>
</evidence>
<evidence type="ECO:0000313" key="2">
    <source>
        <dbReference type="EMBL" id="URI14578.1"/>
    </source>
</evidence>
<sequence length="132" mass="14172">MKPFYARLAMAALAAVAGPPAGVSQAQDGPAPVAPSPDAAALQLAWARVRAALTPAQQALEVRRFLEVVRARGPGRTLEVDMRDRASGRAVPLDDPSILQRPQAYQATVVLDGRFYEFQPLSRASLEPLVTR</sequence>
<dbReference type="EMBL" id="CP097649">
    <property type="protein sequence ID" value="URI14578.1"/>
    <property type="molecule type" value="Genomic_DNA"/>
</dbReference>